<feature type="transmembrane region" description="Helical" evidence="1">
    <location>
        <begin position="345"/>
        <end position="363"/>
    </location>
</feature>
<feature type="transmembrane region" description="Helical" evidence="1">
    <location>
        <begin position="370"/>
        <end position="389"/>
    </location>
</feature>
<name>A0A2T3NGL9_9GAMM</name>
<feature type="transmembrane region" description="Helical" evidence="1">
    <location>
        <begin position="1010"/>
        <end position="1039"/>
    </location>
</feature>
<dbReference type="SUPFAM" id="SSF82693">
    <property type="entry name" value="Multidrug efflux transporter AcrB pore domain, PN1, PN2, PC1 and PC2 subdomains"/>
    <property type="match status" value="2"/>
</dbReference>
<keyword evidence="3" id="KW-1185">Reference proteome</keyword>
<dbReference type="InterPro" id="IPR001036">
    <property type="entry name" value="Acrflvin-R"/>
</dbReference>
<dbReference type="Proteomes" id="UP000241771">
    <property type="component" value="Unassembled WGS sequence"/>
</dbReference>
<dbReference type="SUPFAM" id="SSF82714">
    <property type="entry name" value="Multidrug efflux transporter AcrB TolC docking domain, DN and DC subdomains"/>
    <property type="match status" value="1"/>
</dbReference>
<gene>
    <name evidence="2" type="ORF">C9I98_22090</name>
</gene>
<feature type="transmembrane region" description="Helical" evidence="1">
    <location>
        <begin position="940"/>
        <end position="961"/>
    </location>
</feature>
<dbReference type="Gene3D" id="3.30.2090.10">
    <property type="entry name" value="Multidrug efflux transporter AcrB TolC docking domain, DN and DC subdomains"/>
    <property type="match status" value="2"/>
</dbReference>
<dbReference type="PANTHER" id="PTHR32063">
    <property type="match status" value="1"/>
</dbReference>
<comment type="caution">
    <text evidence="2">The sequence shown here is derived from an EMBL/GenBank/DDBJ whole genome shotgun (WGS) entry which is preliminary data.</text>
</comment>
<feature type="transmembrane region" description="Helical" evidence="1">
    <location>
        <begin position="536"/>
        <end position="557"/>
    </location>
</feature>
<feature type="transmembrane region" description="Helical" evidence="1">
    <location>
        <begin position="914"/>
        <end position="934"/>
    </location>
</feature>
<evidence type="ECO:0000313" key="2">
    <source>
        <dbReference type="EMBL" id="PSW13918.1"/>
    </source>
</evidence>
<evidence type="ECO:0000256" key="1">
    <source>
        <dbReference type="SAM" id="Phobius"/>
    </source>
</evidence>
<organism evidence="2 3">
    <name type="scientific">Photobacterium sanctipauli</name>
    <dbReference type="NCBI Taxonomy" id="1342794"/>
    <lineage>
        <taxon>Bacteria</taxon>
        <taxon>Pseudomonadati</taxon>
        <taxon>Pseudomonadota</taxon>
        <taxon>Gammaproteobacteria</taxon>
        <taxon>Vibrionales</taxon>
        <taxon>Vibrionaceae</taxon>
        <taxon>Photobacterium</taxon>
    </lineage>
</organism>
<feature type="transmembrane region" description="Helical" evidence="1">
    <location>
        <begin position="467"/>
        <end position="491"/>
    </location>
</feature>
<dbReference type="EMBL" id="PYMA01000019">
    <property type="protein sequence ID" value="PSW13918.1"/>
    <property type="molecule type" value="Genomic_DNA"/>
</dbReference>
<sequence>MRPITRKLFVQTLVGRLLLGMVVLAGLLSYNNMVRENYPDLEIPQAIVMTFWPGAAPEQIEKEITKHLEDEIRSLKGLKSFSSGSYNSYSMVAVEFDADMPMVESMQLLRAAVDKAEAEFPADGSIEKPDIEEMSVSNMPVISWVLSGDVDDILLSDTAKRLETQFENLPLVKKVNLNGMREKSLHVRLRMDRLRDLGISPLLVRERLQSANHDMAWGEFESDENTFNLYLSGRFVTVEQVRQLPITRLSDNRPVRLGEVAEVSHRLDREVSRTFFSVNNQAFEPGITLDVLKHPGADTFAVIGSTQQKVDQLTSRSDWPQGLSLSRVSDDGELIELAFNDISSSMKQAVVIVFVVLMLLLSWREALVAGIALPVTLLATLAVMASFGYSFNSMIMIGMVLALGLMVDVYILVMEGMHEGLYVKKLSFAEAAIETVRQFILPATAGQLTTILAMVPMMMVGGIDGKFIRILPITITVTLLISLFIAFLICIPLSRYMLEKAANNDKELLIDKLSSRYRHRLRQWLTTYVLKSKRRAGVWVGGTLVLFVASIMLVGLMPSEMYPEADDRKIGVSLVLAPDATLEQSQRAADKAGEFLRQQPWIEKVITYVGAKSPMTTASLNDALLPSQEWNQVGFSLTLYPKDQRDKLSFEYLEEIREGIQQALHDEPGIEVSLVHIGGNPDTSAPIQIDLIGPDYNQLIANAAEVKAALAQVPGSSDINDNLGPARYEVRFSFKHEMLSFHQLSESEVSQQIRVAMEQDEIGHFKIEGIDDDAKMRLSVLWPSRGESLGGPRHLSEMQLLHIISQDGRAVPLTDLVDYQIVETPRVFVHKEGQRAVTVASRTEGRTAGEVITGLLPQLEQLQAEWPTGYYYQLGGEMAKADESYSAMGTAFVLAMFSIFVLLTLMFNSFAQPAIILLIVPLALMGTFFGYFLSGTAMSFSGLIGIVSLAGIAVNNGIVLVDTMNRHLKRGESVAQAAAYGAAERLRPILSTSLTTILSLLPLAYSDPQWYPLCIAIIYGLVASTIIAIVIIPALYILLTKPLGSPVAQQA</sequence>
<dbReference type="InterPro" id="IPR027463">
    <property type="entry name" value="AcrB_DN_DC_subdom"/>
</dbReference>
<accession>A0A2T3NGL9</accession>
<keyword evidence="1" id="KW-0812">Transmembrane</keyword>
<dbReference type="Pfam" id="PF00873">
    <property type="entry name" value="ACR_tran"/>
    <property type="match status" value="1"/>
</dbReference>
<protein>
    <submittedName>
        <fullName evidence="2">AcrB/AcrD/AcrF family protein</fullName>
    </submittedName>
</protein>
<dbReference type="AlphaFoldDB" id="A0A2T3NGL9"/>
<keyword evidence="1" id="KW-1133">Transmembrane helix</keyword>
<dbReference type="Gene3D" id="3.30.70.1430">
    <property type="entry name" value="Multidrug efflux transporter AcrB pore domain"/>
    <property type="match status" value="2"/>
</dbReference>
<evidence type="ECO:0000313" key="3">
    <source>
        <dbReference type="Proteomes" id="UP000241771"/>
    </source>
</evidence>
<dbReference type="Gene3D" id="3.30.70.1320">
    <property type="entry name" value="Multidrug efflux transporter AcrB pore domain like"/>
    <property type="match status" value="1"/>
</dbReference>
<dbReference type="RefSeq" id="WP_107272490.1">
    <property type="nucleotide sequence ID" value="NZ_PYMA01000019.1"/>
</dbReference>
<feature type="transmembrane region" description="Helical" evidence="1">
    <location>
        <begin position="439"/>
        <end position="461"/>
    </location>
</feature>
<proteinExistence type="predicted"/>
<keyword evidence="1" id="KW-0472">Membrane</keyword>
<dbReference type="GO" id="GO:0042910">
    <property type="term" value="F:xenobiotic transmembrane transporter activity"/>
    <property type="evidence" value="ECO:0007669"/>
    <property type="project" value="TreeGrafter"/>
</dbReference>
<dbReference type="SUPFAM" id="SSF82866">
    <property type="entry name" value="Multidrug efflux transporter AcrB transmembrane domain"/>
    <property type="match status" value="2"/>
</dbReference>
<dbReference type="PRINTS" id="PR00702">
    <property type="entry name" value="ACRIFLAVINRP"/>
</dbReference>
<reference evidence="2 3" key="1">
    <citation type="submission" date="2018-01" db="EMBL/GenBank/DDBJ databases">
        <title>Whole genome sequencing of Histamine producing bacteria.</title>
        <authorList>
            <person name="Butler K."/>
        </authorList>
    </citation>
    <scope>NUCLEOTIDE SEQUENCE [LARGE SCALE GENOMIC DNA]</scope>
    <source>
        <strain evidence="2 3">DSM 100436</strain>
    </source>
</reference>
<feature type="transmembrane region" description="Helical" evidence="1">
    <location>
        <begin position="395"/>
        <end position="418"/>
    </location>
</feature>
<dbReference type="Gene3D" id="3.30.70.1440">
    <property type="entry name" value="Multidrug efflux transporter AcrB pore domain"/>
    <property type="match status" value="1"/>
</dbReference>
<dbReference type="Gene3D" id="1.20.1640.10">
    <property type="entry name" value="Multidrug efflux transporter AcrB transmembrane domain"/>
    <property type="match status" value="2"/>
</dbReference>
<dbReference type="GO" id="GO:0005886">
    <property type="term" value="C:plasma membrane"/>
    <property type="evidence" value="ECO:0007669"/>
    <property type="project" value="TreeGrafter"/>
</dbReference>
<dbReference type="PANTHER" id="PTHR32063:SF0">
    <property type="entry name" value="SWARMING MOTILITY PROTEIN SWRC"/>
    <property type="match status" value="1"/>
</dbReference>
<feature type="transmembrane region" description="Helical" evidence="1">
    <location>
        <begin position="885"/>
        <end position="907"/>
    </location>
</feature>